<accession>A0A380WEW3</accession>
<gene>
    <name evidence="1" type="ORF">NCTC10684_00764</name>
</gene>
<name>A0A380WEW3_AMIAI</name>
<dbReference type="EMBL" id="UFSM01000001">
    <property type="protein sequence ID" value="SUU87563.1"/>
    <property type="molecule type" value="Genomic_DNA"/>
</dbReference>
<dbReference type="OrthoDB" id="1248892at2"/>
<dbReference type="RefSeq" id="WP_131922467.1">
    <property type="nucleotide sequence ID" value="NZ_BAAAVY010000006.1"/>
</dbReference>
<protein>
    <submittedName>
        <fullName evidence="1">Uncharacterized protein</fullName>
    </submittedName>
</protein>
<evidence type="ECO:0000313" key="2">
    <source>
        <dbReference type="Proteomes" id="UP000254701"/>
    </source>
</evidence>
<organism evidence="1 2">
    <name type="scientific">Aminobacter aminovorans</name>
    <name type="common">Chelatobacter heintzii</name>
    <dbReference type="NCBI Taxonomy" id="83263"/>
    <lineage>
        <taxon>Bacteria</taxon>
        <taxon>Pseudomonadati</taxon>
        <taxon>Pseudomonadota</taxon>
        <taxon>Alphaproteobacteria</taxon>
        <taxon>Hyphomicrobiales</taxon>
        <taxon>Phyllobacteriaceae</taxon>
        <taxon>Aminobacter</taxon>
    </lineage>
</organism>
<dbReference type="Proteomes" id="UP000254701">
    <property type="component" value="Unassembled WGS sequence"/>
</dbReference>
<dbReference type="AlphaFoldDB" id="A0A380WEW3"/>
<reference evidence="1 2" key="1">
    <citation type="submission" date="2018-06" db="EMBL/GenBank/DDBJ databases">
        <authorList>
            <consortium name="Pathogen Informatics"/>
            <person name="Doyle S."/>
        </authorList>
    </citation>
    <scope>NUCLEOTIDE SEQUENCE [LARGE SCALE GENOMIC DNA]</scope>
    <source>
        <strain evidence="1 2">NCTC10684</strain>
    </source>
</reference>
<sequence length="172" mass="18833">MNSQSGLPADLSRFGNVEGYAHYPKLVTPGLPAPAGGGLLKWYDIAEAATPVTRETSALAQRFLAAETATGRLNLKGELGFVILHRCGGDFHFLLVSSWRNANEMWETVYAKTSEAADFSPFALPGPHRATFCVWELAAVNHERLAFGRYLVSSRDEAAKRTYLEDHYEGGA</sequence>
<evidence type="ECO:0000313" key="1">
    <source>
        <dbReference type="EMBL" id="SUU87563.1"/>
    </source>
</evidence>
<proteinExistence type="predicted"/>